<dbReference type="RefSeq" id="WP_157076809.1">
    <property type="nucleotide sequence ID" value="NZ_CP020814.1"/>
</dbReference>
<gene>
    <name evidence="2" type="ORF">BkAM31D_06995</name>
</gene>
<dbReference type="KEGG" id="bkw:BkAM31D_06995"/>
<dbReference type="AlphaFoldDB" id="A0A1X9M877"/>
<name>A0A1X9M877_9BACI</name>
<organism evidence="2 3">
    <name type="scientific">Halalkalibacter krulwichiae</name>
    <dbReference type="NCBI Taxonomy" id="199441"/>
    <lineage>
        <taxon>Bacteria</taxon>
        <taxon>Bacillati</taxon>
        <taxon>Bacillota</taxon>
        <taxon>Bacilli</taxon>
        <taxon>Bacillales</taxon>
        <taxon>Bacillaceae</taxon>
        <taxon>Halalkalibacter</taxon>
    </lineage>
</organism>
<reference evidence="2 3" key="1">
    <citation type="submission" date="2017-04" db="EMBL/GenBank/DDBJ databases">
        <title>Bacillus krulwichiae AM31D Genome sequencing and assembly.</title>
        <authorList>
            <person name="Krulwich T.A."/>
            <person name="Anastor L."/>
            <person name="Ehrlich R."/>
            <person name="Ehrlich G.D."/>
            <person name="Janto B."/>
        </authorList>
    </citation>
    <scope>NUCLEOTIDE SEQUENCE [LARGE SCALE GENOMIC DNA]</scope>
    <source>
        <strain evidence="2 3">AM31D</strain>
    </source>
</reference>
<dbReference type="STRING" id="199441.BkAM31D_06995"/>
<feature type="compositionally biased region" description="Basic and acidic residues" evidence="1">
    <location>
        <begin position="23"/>
        <end position="41"/>
    </location>
</feature>
<evidence type="ECO:0000256" key="1">
    <source>
        <dbReference type="SAM" id="MobiDB-lite"/>
    </source>
</evidence>
<proteinExistence type="predicted"/>
<feature type="region of interest" description="Disordered" evidence="1">
    <location>
        <begin position="1"/>
        <end position="47"/>
    </location>
</feature>
<evidence type="ECO:0000313" key="3">
    <source>
        <dbReference type="Proteomes" id="UP000193006"/>
    </source>
</evidence>
<dbReference type="Proteomes" id="UP000193006">
    <property type="component" value="Chromosome"/>
</dbReference>
<accession>A0A1X9M877</accession>
<sequence>MKKEKQFNQQRQVEQGNQIPSIKQEKEKMKNVEKDGFRYDYDDSSNV</sequence>
<keyword evidence="3" id="KW-1185">Reference proteome</keyword>
<dbReference type="EMBL" id="CP020814">
    <property type="protein sequence ID" value="ARK29628.1"/>
    <property type="molecule type" value="Genomic_DNA"/>
</dbReference>
<evidence type="ECO:0000313" key="2">
    <source>
        <dbReference type="EMBL" id="ARK29628.1"/>
    </source>
</evidence>
<feature type="compositionally biased region" description="Polar residues" evidence="1">
    <location>
        <begin position="7"/>
        <end position="21"/>
    </location>
</feature>
<protein>
    <submittedName>
        <fullName evidence="2">Uncharacterized protein</fullName>
    </submittedName>
</protein>